<dbReference type="InterPro" id="IPR013901">
    <property type="entry name" value="Anthrone_oxy"/>
</dbReference>
<feature type="transmembrane region" description="Helical" evidence="1">
    <location>
        <begin position="154"/>
        <end position="172"/>
    </location>
</feature>
<proteinExistence type="predicted"/>
<evidence type="ECO:0000313" key="2">
    <source>
        <dbReference type="EMBL" id="WZN42135.1"/>
    </source>
</evidence>
<evidence type="ECO:0000313" key="3">
    <source>
        <dbReference type="Proteomes" id="UP001485459"/>
    </source>
</evidence>
<sequence length="175" mass="19322">MHISGKHPVSLTDGLPGIVFLAAVILTCLSAGIFYAYAVSVVPGLGRVKDSAYLTAYQSINRAILNPWFLIVFMAPVFLLPFSAWQQFSQPANLAWWALVAAGAIYITGVFGVTVACNVPLNEWLDKQDLASAGEQTLKEWRLRFEEPWNRWNVVRTAASVVSAILSVWAILRLK</sequence>
<reference evidence="3" key="1">
    <citation type="submission" date="2024-03" db="EMBL/GenBank/DDBJ databases">
        <title>Chitinophaga horti sp. nov., isolated from garden soil.</title>
        <authorList>
            <person name="Lee D.S."/>
            <person name="Han D.M."/>
            <person name="Baek J.H."/>
            <person name="Choi D.G."/>
            <person name="Jeon J.H."/>
            <person name="Jeon C.O."/>
        </authorList>
    </citation>
    <scope>NUCLEOTIDE SEQUENCE [LARGE SCALE GENOMIC DNA]</scope>
    <source>
        <strain evidence="3">GPA1</strain>
    </source>
</reference>
<name>A0ABZ2YQR6_9BACT</name>
<dbReference type="EMBL" id="CP149822">
    <property type="protein sequence ID" value="WZN42135.1"/>
    <property type="molecule type" value="Genomic_DNA"/>
</dbReference>
<feature type="transmembrane region" description="Helical" evidence="1">
    <location>
        <begin position="63"/>
        <end position="82"/>
    </location>
</feature>
<keyword evidence="1" id="KW-1133">Transmembrane helix</keyword>
<organism evidence="2 3">
    <name type="scientific">Chitinophaga pollutisoli</name>
    <dbReference type="NCBI Taxonomy" id="3133966"/>
    <lineage>
        <taxon>Bacteria</taxon>
        <taxon>Pseudomonadati</taxon>
        <taxon>Bacteroidota</taxon>
        <taxon>Chitinophagia</taxon>
        <taxon>Chitinophagales</taxon>
        <taxon>Chitinophagaceae</taxon>
        <taxon>Chitinophaga</taxon>
    </lineage>
</organism>
<keyword evidence="1" id="KW-0472">Membrane</keyword>
<protein>
    <submittedName>
        <fullName evidence="2">DUF1772 domain-containing protein</fullName>
    </submittedName>
</protein>
<accession>A0ABZ2YQR6</accession>
<dbReference type="Pfam" id="PF08592">
    <property type="entry name" value="Anthrone_oxy"/>
    <property type="match status" value="1"/>
</dbReference>
<dbReference type="RefSeq" id="WP_341836971.1">
    <property type="nucleotide sequence ID" value="NZ_CP149822.1"/>
</dbReference>
<keyword evidence="3" id="KW-1185">Reference proteome</keyword>
<feature type="transmembrane region" description="Helical" evidence="1">
    <location>
        <begin position="18"/>
        <end position="42"/>
    </location>
</feature>
<keyword evidence="1" id="KW-0812">Transmembrane</keyword>
<feature type="transmembrane region" description="Helical" evidence="1">
    <location>
        <begin position="94"/>
        <end position="117"/>
    </location>
</feature>
<evidence type="ECO:0000256" key="1">
    <source>
        <dbReference type="SAM" id="Phobius"/>
    </source>
</evidence>
<gene>
    <name evidence="2" type="ORF">WJU16_03680</name>
</gene>
<dbReference type="Proteomes" id="UP001485459">
    <property type="component" value="Chromosome"/>
</dbReference>